<dbReference type="InterPro" id="IPR029058">
    <property type="entry name" value="AB_hydrolase_fold"/>
</dbReference>
<keyword evidence="2" id="KW-0378">Hydrolase</keyword>
<dbReference type="EMBL" id="CACRTV010000051">
    <property type="protein sequence ID" value="VYU37695.1"/>
    <property type="molecule type" value="Genomic_DNA"/>
</dbReference>
<dbReference type="Gene3D" id="3.40.50.1820">
    <property type="entry name" value="alpha/beta hydrolase"/>
    <property type="match status" value="1"/>
</dbReference>
<reference evidence="2" key="1">
    <citation type="submission" date="2019-11" db="EMBL/GenBank/DDBJ databases">
        <authorList>
            <person name="Feng L."/>
        </authorList>
    </citation>
    <scope>NUCLEOTIDE SEQUENCE</scope>
    <source>
        <strain evidence="2">CParaputrificumLFYP93</strain>
    </source>
</reference>
<dbReference type="AlphaFoldDB" id="A0A6N3ECL4"/>
<sequence>MKEEQVICPELSLFVKGGDISYENLYNAFSEYCDNISEPLNLCGLSLGAVLALNYAIDNPEKVKSLILIAAQYEMPKVLLKLQNIIFSFIPEFSFKSVGMKKKDFIKLTKSMMSLNLSEEV</sequence>
<dbReference type="GO" id="GO:0016787">
    <property type="term" value="F:hydrolase activity"/>
    <property type="evidence" value="ECO:0007669"/>
    <property type="project" value="UniProtKB-KW"/>
</dbReference>
<name>A0A6N3ECL4_9CLOT</name>
<dbReference type="Pfam" id="PF12146">
    <property type="entry name" value="Hydrolase_4"/>
    <property type="match status" value="1"/>
</dbReference>
<proteinExistence type="predicted"/>
<organism evidence="2">
    <name type="scientific">Clostridium paraputrificum</name>
    <dbReference type="NCBI Taxonomy" id="29363"/>
    <lineage>
        <taxon>Bacteria</taxon>
        <taxon>Bacillati</taxon>
        <taxon>Bacillota</taxon>
        <taxon>Clostridia</taxon>
        <taxon>Eubacteriales</taxon>
        <taxon>Clostridiaceae</taxon>
        <taxon>Clostridium</taxon>
    </lineage>
</organism>
<dbReference type="SUPFAM" id="SSF53474">
    <property type="entry name" value="alpha/beta-Hydrolases"/>
    <property type="match status" value="1"/>
</dbReference>
<gene>
    <name evidence="2" type="ORF">CPLFYP93_02138</name>
</gene>
<protein>
    <submittedName>
        <fullName evidence="2">Alpha/beta hydrolase family protein</fullName>
    </submittedName>
</protein>
<accession>A0A6N3ECL4</accession>
<dbReference type="InterPro" id="IPR022742">
    <property type="entry name" value="Hydrolase_4"/>
</dbReference>
<evidence type="ECO:0000313" key="2">
    <source>
        <dbReference type="EMBL" id="VYU37695.1"/>
    </source>
</evidence>
<evidence type="ECO:0000259" key="1">
    <source>
        <dbReference type="Pfam" id="PF12146"/>
    </source>
</evidence>
<feature type="domain" description="Serine aminopeptidase S33" evidence="1">
    <location>
        <begin position="35"/>
        <end position="95"/>
    </location>
</feature>